<dbReference type="InterPro" id="IPR037523">
    <property type="entry name" value="VOC_core"/>
</dbReference>
<dbReference type="OrthoDB" id="9792626at2"/>
<reference evidence="2 3" key="1">
    <citation type="submission" date="2019-08" db="EMBL/GenBank/DDBJ databases">
        <authorList>
            <person name="Lei W."/>
        </authorList>
    </citation>
    <scope>NUCLEOTIDE SEQUENCE [LARGE SCALE GENOMIC DNA]</scope>
    <source>
        <strain evidence="2 3">CCUG 66496</strain>
    </source>
</reference>
<accession>A0A5C5SB44</accession>
<sequence>MYQSQFELGHVALNVKNLELQSLYYQQVLGMTVLEQTDQQVDLGVGQTLLLRLLKTERPEAVKDSYGLYHFALLLPSRKDLGQLFNYLIANQVPLVGASDHDYSEAIYLEDTEGNGIEVYQDRPMSGWDVREDGRIVGDTRPIAEQELYDLGQGVALPYRLPQGTRMGHVHLSVKNSGASSRFYQDLLGVTDKFRLPSAVWLASGDYHHHLAVNQWAGQNLADRESDLPGLAYYTIYYDQADLFTATVKRAEGMGLELTSDEKEVSLLTTDGILLKLFLR</sequence>
<keyword evidence="3" id="KW-1185">Reference proteome</keyword>
<feature type="domain" description="VOC" evidence="1">
    <location>
        <begin position="7"/>
        <end position="122"/>
    </location>
</feature>
<dbReference type="CDD" id="cd16359">
    <property type="entry name" value="VOC_BsCatE_like_C"/>
    <property type="match status" value="1"/>
</dbReference>
<dbReference type="Pfam" id="PF00903">
    <property type="entry name" value="Glyoxalase"/>
    <property type="match status" value="1"/>
</dbReference>
<evidence type="ECO:0000313" key="2">
    <source>
        <dbReference type="EMBL" id="TWS96194.1"/>
    </source>
</evidence>
<dbReference type="PANTHER" id="PTHR43279">
    <property type="entry name" value="CATECHOL-2,3-DIOXYGENASE"/>
    <property type="match status" value="1"/>
</dbReference>
<dbReference type="PANTHER" id="PTHR43279:SF1">
    <property type="entry name" value="CATECHOL-2,3-DIOXYGENASE"/>
    <property type="match status" value="1"/>
</dbReference>
<evidence type="ECO:0000259" key="1">
    <source>
        <dbReference type="PROSITE" id="PS51819"/>
    </source>
</evidence>
<gene>
    <name evidence="2" type="ORF">FRX57_07470</name>
</gene>
<dbReference type="PROSITE" id="PS51819">
    <property type="entry name" value="VOC"/>
    <property type="match status" value="2"/>
</dbReference>
<protein>
    <submittedName>
        <fullName evidence="2">VOC family protein</fullName>
    </submittedName>
</protein>
<dbReference type="InterPro" id="IPR004360">
    <property type="entry name" value="Glyas_Fos-R_dOase_dom"/>
</dbReference>
<dbReference type="SUPFAM" id="SSF54593">
    <property type="entry name" value="Glyoxalase/Bleomycin resistance protein/Dihydroxybiphenyl dioxygenase"/>
    <property type="match status" value="2"/>
</dbReference>
<proteinExistence type="predicted"/>
<evidence type="ECO:0000313" key="3">
    <source>
        <dbReference type="Proteomes" id="UP000317430"/>
    </source>
</evidence>
<name>A0A5C5SB44_9STRE</name>
<dbReference type="EMBL" id="VOHL01000010">
    <property type="protein sequence ID" value="TWS96194.1"/>
    <property type="molecule type" value="Genomic_DNA"/>
</dbReference>
<organism evidence="2 3">
    <name type="scientific">Streptococcus cuniculipharyngis</name>
    <dbReference type="NCBI Taxonomy" id="1562651"/>
    <lineage>
        <taxon>Bacteria</taxon>
        <taxon>Bacillati</taxon>
        <taxon>Bacillota</taxon>
        <taxon>Bacilli</taxon>
        <taxon>Lactobacillales</taxon>
        <taxon>Streptococcaceae</taxon>
        <taxon>Streptococcus</taxon>
    </lineage>
</organism>
<dbReference type="AlphaFoldDB" id="A0A5C5SB44"/>
<dbReference type="Gene3D" id="3.10.180.10">
    <property type="entry name" value="2,3-Dihydroxybiphenyl 1,2-Dioxygenase, domain 1"/>
    <property type="match status" value="2"/>
</dbReference>
<dbReference type="Proteomes" id="UP000317430">
    <property type="component" value="Unassembled WGS sequence"/>
</dbReference>
<dbReference type="InterPro" id="IPR029068">
    <property type="entry name" value="Glyas_Bleomycin-R_OHBP_Dase"/>
</dbReference>
<feature type="domain" description="VOC" evidence="1">
    <location>
        <begin position="166"/>
        <end position="280"/>
    </location>
</feature>
<comment type="caution">
    <text evidence="2">The sequence shown here is derived from an EMBL/GenBank/DDBJ whole genome shotgun (WGS) entry which is preliminary data.</text>
</comment>
<dbReference type="RefSeq" id="WP_146568211.1">
    <property type="nucleotide sequence ID" value="NZ_VOHL01000010.1"/>
</dbReference>